<protein>
    <submittedName>
        <fullName evidence="2">Uncharacterized protein</fullName>
    </submittedName>
</protein>
<reference evidence="2" key="2">
    <citation type="journal article" date="2024" name="Plant">
        <title>Genomic evolution and insights into agronomic trait innovations of Sesamum species.</title>
        <authorList>
            <person name="Miao H."/>
            <person name="Wang L."/>
            <person name="Qu L."/>
            <person name="Liu H."/>
            <person name="Sun Y."/>
            <person name="Le M."/>
            <person name="Wang Q."/>
            <person name="Wei S."/>
            <person name="Zheng Y."/>
            <person name="Lin W."/>
            <person name="Duan Y."/>
            <person name="Cao H."/>
            <person name="Xiong S."/>
            <person name="Wang X."/>
            <person name="Wei L."/>
            <person name="Li C."/>
            <person name="Ma Q."/>
            <person name="Ju M."/>
            <person name="Zhao R."/>
            <person name="Li G."/>
            <person name="Mu C."/>
            <person name="Tian Q."/>
            <person name="Mei H."/>
            <person name="Zhang T."/>
            <person name="Gao T."/>
            <person name="Zhang H."/>
        </authorList>
    </citation>
    <scope>NUCLEOTIDE SEQUENCE</scope>
    <source>
        <strain evidence="2">KEN1</strain>
    </source>
</reference>
<proteinExistence type="predicted"/>
<reference evidence="2" key="1">
    <citation type="submission" date="2020-06" db="EMBL/GenBank/DDBJ databases">
        <authorList>
            <person name="Li T."/>
            <person name="Hu X."/>
            <person name="Zhang T."/>
            <person name="Song X."/>
            <person name="Zhang H."/>
            <person name="Dai N."/>
            <person name="Sheng W."/>
            <person name="Hou X."/>
            <person name="Wei L."/>
        </authorList>
    </citation>
    <scope>NUCLEOTIDE SEQUENCE</scope>
    <source>
        <strain evidence="2">KEN1</strain>
        <tissue evidence="2">Leaf</tissue>
    </source>
</reference>
<evidence type="ECO:0000313" key="2">
    <source>
        <dbReference type="EMBL" id="KAL0432887.1"/>
    </source>
</evidence>
<feature type="region of interest" description="Disordered" evidence="1">
    <location>
        <begin position="29"/>
        <end position="61"/>
    </location>
</feature>
<gene>
    <name evidence="2" type="ORF">Slati_2623000</name>
</gene>
<dbReference type="PANTHER" id="PTHR34057">
    <property type="entry name" value="ELONGATION FACTOR"/>
    <property type="match status" value="1"/>
</dbReference>
<organism evidence="2">
    <name type="scientific">Sesamum latifolium</name>
    <dbReference type="NCBI Taxonomy" id="2727402"/>
    <lineage>
        <taxon>Eukaryota</taxon>
        <taxon>Viridiplantae</taxon>
        <taxon>Streptophyta</taxon>
        <taxon>Embryophyta</taxon>
        <taxon>Tracheophyta</taxon>
        <taxon>Spermatophyta</taxon>
        <taxon>Magnoliopsida</taxon>
        <taxon>eudicotyledons</taxon>
        <taxon>Gunneridae</taxon>
        <taxon>Pentapetalae</taxon>
        <taxon>asterids</taxon>
        <taxon>lamiids</taxon>
        <taxon>Lamiales</taxon>
        <taxon>Pedaliaceae</taxon>
        <taxon>Sesamum</taxon>
    </lineage>
</organism>
<feature type="compositionally biased region" description="Polar residues" evidence="1">
    <location>
        <begin position="39"/>
        <end position="57"/>
    </location>
</feature>
<name>A0AAW2VY34_9LAMI</name>
<evidence type="ECO:0000256" key="1">
    <source>
        <dbReference type="SAM" id="MobiDB-lite"/>
    </source>
</evidence>
<accession>A0AAW2VY34</accession>
<dbReference type="EMBL" id="JACGWN010000009">
    <property type="protein sequence ID" value="KAL0432887.1"/>
    <property type="molecule type" value="Genomic_DNA"/>
</dbReference>
<sequence length="87" mass="9422">MLNEGIEPFRGAEDVSVDVLEFSRSRDIRVEAKEDPDATENSSSFADTTSGNENISGLSDAEVESQFFGDSDLAPPFDGFGSVFPIR</sequence>
<comment type="caution">
    <text evidence="2">The sequence shown here is derived from an EMBL/GenBank/DDBJ whole genome shotgun (WGS) entry which is preliminary data.</text>
</comment>
<dbReference type="AlphaFoldDB" id="A0AAW2VY34"/>
<dbReference type="PANTHER" id="PTHR34057:SF1">
    <property type="entry name" value="ELONGATION FACTOR"/>
    <property type="match status" value="1"/>
</dbReference>